<dbReference type="Pfam" id="PF00059">
    <property type="entry name" value="Lectin_C"/>
    <property type="match status" value="2"/>
</dbReference>
<accession>A0AAV5UXV1</accession>
<feature type="non-terminal residue" evidence="5">
    <location>
        <position position="391"/>
    </location>
</feature>
<keyword evidence="6" id="KW-1185">Reference proteome</keyword>
<dbReference type="PANTHER" id="PTHR22991">
    <property type="entry name" value="PROTEIN CBG13490"/>
    <property type="match status" value="1"/>
</dbReference>
<dbReference type="InterPro" id="IPR016186">
    <property type="entry name" value="C-type_lectin-like/link_sf"/>
</dbReference>
<dbReference type="Gene3D" id="3.10.100.10">
    <property type="entry name" value="Mannose-Binding Protein A, subunit A"/>
    <property type="match status" value="2"/>
</dbReference>
<dbReference type="SUPFAM" id="SSF56436">
    <property type="entry name" value="C-type lectin-like"/>
    <property type="match status" value="2"/>
</dbReference>
<dbReference type="Gene3D" id="2.60.120.290">
    <property type="entry name" value="Spermadhesin, CUB domain"/>
    <property type="match status" value="1"/>
</dbReference>
<dbReference type="InterPro" id="IPR050976">
    <property type="entry name" value="Snaclec"/>
</dbReference>
<organism evidence="5 6">
    <name type="scientific">Pristionchus fissidentatus</name>
    <dbReference type="NCBI Taxonomy" id="1538716"/>
    <lineage>
        <taxon>Eukaryota</taxon>
        <taxon>Metazoa</taxon>
        <taxon>Ecdysozoa</taxon>
        <taxon>Nematoda</taxon>
        <taxon>Chromadorea</taxon>
        <taxon>Rhabditida</taxon>
        <taxon>Rhabditina</taxon>
        <taxon>Diplogasteromorpha</taxon>
        <taxon>Diplogasteroidea</taxon>
        <taxon>Neodiplogasteridae</taxon>
        <taxon>Pristionchus</taxon>
    </lineage>
</organism>
<dbReference type="PANTHER" id="PTHR22991:SF40">
    <property type="entry name" value="PROTEIN CBG13490"/>
    <property type="match status" value="1"/>
</dbReference>
<dbReference type="InterPro" id="IPR001304">
    <property type="entry name" value="C-type_lectin-like"/>
</dbReference>
<dbReference type="SMART" id="SM00034">
    <property type="entry name" value="CLECT"/>
    <property type="match status" value="2"/>
</dbReference>
<evidence type="ECO:0000256" key="1">
    <source>
        <dbReference type="ARBA" id="ARBA00023157"/>
    </source>
</evidence>
<sequence>VAACSTGFDTWMDGRCFSVKQYTTESITYASAKEYCEDNGARLPAIHSKDVVHIFERNKVNSFTSSFSFYLGLFCDSEREEFVWPDGSFATYFNFEDGGTRCEGSTKDSLFFTTAQTTWKESVFGVTPVNMIVCEEVADSDAECGDFDLTDAGMSFTCYSVHKSVATWREAEANCTQKGATLSVINSQGLNDFIKEKAISNGLIDGLHIGMSVDSSNNLTWADGSSVTYDNFANGFPNTLFGKCVAMETEFLGGKWMNTDCDNTRLPYFCTKLPIDFGHPQPAGCADQAPYSPGNEIFSPGYPTPPGVSTCEYVLIDTIADTRAAVEISFFESNLCCDTLTIYDGIFGNTVLKAISGYHSEPIRVTANLNAMRLVWNATSGVKVRGFKAKM</sequence>
<reference evidence="5" key="1">
    <citation type="submission" date="2023-10" db="EMBL/GenBank/DDBJ databases">
        <title>Genome assembly of Pristionchus species.</title>
        <authorList>
            <person name="Yoshida K."/>
            <person name="Sommer R.J."/>
        </authorList>
    </citation>
    <scope>NUCLEOTIDE SEQUENCE</scope>
    <source>
        <strain evidence="5">RS5133</strain>
    </source>
</reference>
<evidence type="ECO:0008006" key="7">
    <source>
        <dbReference type="Google" id="ProtNLM"/>
    </source>
</evidence>
<dbReference type="EMBL" id="BTSY01000001">
    <property type="protein sequence ID" value="GMT12127.1"/>
    <property type="molecule type" value="Genomic_DNA"/>
</dbReference>
<dbReference type="PROSITE" id="PS50041">
    <property type="entry name" value="C_TYPE_LECTIN_2"/>
    <property type="match status" value="2"/>
</dbReference>
<dbReference type="InterPro" id="IPR035914">
    <property type="entry name" value="Sperma_CUB_dom_sf"/>
</dbReference>
<dbReference type="CDD" id="cd00037">
    <property type="entry name" value="CLECT"/>
    <property type="match status" value="2"/>
</dbReference>
<evidence type="ECO:0000259" key="3">
    <source>
        <dbReference type="PROSITE" id="PS01180"/>
    </source>
</evidence>
<feature type="domain" description="C-type lectin" evidence="4">
    <location>
        <begin position="154"/>
        <end position="262"/>
    </location>
</feature>
<dbReference type="AlphaFoldDB" id="A0AAV5UXV1"/>
<dbReference type="PROSITE" id="PS01180">
    <property type="entry name" value="CUB"/>
    <property type="match status" value="1"/>
</dbReference>
<proteinExistence type="predicted"/>
<dbReference type="SUPFAM" id="SSF49854">
    <property type="entry name" value="Spermadhesin, CUB domain"/>
    <property type="match status" value="1"/>
</dbReference>
<evidence type="ECO:0000313" key="6">
    <source>
        <dbReference type="Proteomes" id="UP001432322"/>
    </source>
</evidence>
<protein>
    <recommendedName>
        <fullName evidence="7">C-type lectin</fullName>
    </recommendedName>
</protein>
<keyword evidence="1" id="KW-1015">Disulfide bond</keyword>
<comment type="caution">
    <text evidence="2">Lacks conserved residue(s) required for the propagation of feature annotation.</text>
</comment>
<dbReference type="InterPro" id="IPR016187">
    <property type="entry name" value="CTDL_fold"/>
</dbReference>
<feature type="domain" description="C-type lectin" evidence="4">
    <location>
        <begin position="12"/>
        <end position="121"/>
    </location>
</feature>
<evidence type="ECO:0000313" key="5">
    <source>
        <dbReference type="EMBL" id="GMT12127.1"/>
    </source>
</evidence>
<evidence type="ECO:0000256" key="2">
    <source>
        <dbReference type="PROSITE-ProRule" id="PRU00059"/>
    </source>
</evidence>
<comment type="caution">
    <text evidence="5">The sequence shown here is derived from an EMBL/GenBank/DDBJ whole genome shotgun (WGS) entry which is preliminary data.</text>
</comment>
<evidence type="ECO:0000259" key="4">
    <source>
        <dbReference type="PROSITE" id="PS50041"/>
    </source>
</evidence>
<dbReference type="Proteomes" id="UP001432322">
    <property type="component" value="Unassembled WGS sequence"/>
</dbReference>
<feature type="non-terminal residue" evidence="5">
    <location>
        <position position="1"/>
    </location>
</feature>
<name>A0AAV5UXV1_9BILA</name>
<feature type="domain" description="CUB" evidence="3">
    <location>
        <begin position="285"/>
        <end position="391"/>
    </location>
</feature>
<dbReference type="InterPro" id="IPR000859">
    <property type="entry name" value="CUB_dom"/>
</dbReference>
<gene>
    <name evidence="5" type="ORF">PFISCL1PPCAC_3424</name>
</gene>